<accession>A0ACB0EV43</accession>
<reference evidence="1" key="1">
    <citation type="submission" date="2023-05" db="EMBL/GenBank/DDBJ databases">
        <authorList>
            <consortium name="ELIXIR-Norway"/>
        </authorList>
    </citation>
    <scope>NUCLEOTIDE SEQUENCE</scope>
</reference>
<dbReference type="EMBL" id="OX596111">
    <property type="protein sequence ID" value="CAI9704473.1"/>
    <property type="molecule type" value="Genomic_DNA"/>
</dbReference>
<dbReference type="Proteomes" id="UP001162501">
    <property type="component" value="Chromosome 27"/>
</dbReference>
<evidence type="ECO:0000313" key="2">
    <source>
        <dbReference type="Proteomes" id="UP001162501"/>
    </source>
</evidence>
<sequence>MQPGGWVLNPVRTSDCRPGPRCDRVAKEPAGPWSQGATAGISAVLARCCLTCSAVEAAGSDVPTDWRGGNSPGSSTGGRADGLCARVHPPGLDERAAGGPGKSPENDRASSENKTRVSRENHRGAGGSRRGSVPSGLSFSLLPSRLCPRPGGEPASLGTLRSLLKPDNCSQRSSERMRPVGKRGGGDSGTTWATLEGIGARGRWGRGLERLAARSCLLRVARKSPLSQFKRR</sequence>
<evidence type="ECO:0000313" key="1">
    <source>
        <dbReference type="EMBL" id="CAI9704473.1"/>
    </source>
</evidence>
<name>A0ACB0EV43_RANTA</name>
<proteinExistence type="predicted"/>
<protein>
    <submittedName>
        <fullName evidence="1">Uncharacterized protein</fullName>
    </submittedName>
</protein>
<gene>
    <name evidence="1" type="ORF">MRATA1EN3_LOCUS15686</name>
</gene>
<organism evidence="1 2">
    <name type="scientific">Rangifer tarandus platyrhynchus</name>
    <name type="common">Svalbard reindeer</name>
    <dbReference type="NCBI Taxonomy" id="3082113"/>
    <lineage>
        <taxon>Eukaryota</taxon>
        <taxon>Metazoa</taxon>
        <taxon>Chordata</taxon>
        <taxon>Craniata</taxon>
        <taxon>Vertebrata</taxon>
        <taxon>Euteleostomi</taxon>
        <taxon>Mammalia</taxon>
        <taxon>Eutheria</taxon>
        <taxon>Laurasiatheria</taxon>
        <taxon>Artiodactyla</taxon>
        <taxon>Ruminantia</taxon>
        <taxon>Pecora</taxon>
        <taxon>Cervidae</taxon>
        <taxon>Odocoileinae</taxon>
        <taxon>Rangifer</taxon>
    </lineage>
</organism>